<comment type="caution">
    <text evidence="1">The sequence shown here is derived from an EMBL/GenBank/DDBJ whole genome shotgun (WGS) entry which is preliminary data.</text>
</comment>
<proteinExistence type="predicted"/>
<organism evidence="1 2">
    <name type="scientific">Purpureocillium lilacinum</name>
    <name type="common">Paecilomyces lilacinus</name>
    <dbReference type="NCBI Taxonomy" id="33203"/>
    <lineage>
        <taxon>Eukaryota</taxon>
        <taxon>Fungi</taxon>
        <taxon>Dikarya</taxon>
        <taxon>Ascomycota</taxon>
        <taxon>Pezizomycotina</taxon>
        <taxon>Sordariomycetes</taxon>
        <taxon>Hypocreomycetidae</taxon>
        <taxon>Hypocreales</taxon>
        <taxon>Ophiocordycipitaceae</taxon>
        <taxon>Purpureocillium</taxon>
    </lineage>
</organism>
<dbReference type="EMBL" id="LCWV01000029">
    <property type="protein sequence ID" value="PWI65851.1"/>
    <property type="molecule type" value="Genomic_DNA"/>
</dbReference>
<gene>
    <name evidence="1" type="ORF">PCL_05579</name>
</gene>
<evidence type="ECO:0000313" key="2">
    <source>
        <dbReference type="Proteomes" id="UP000245956"/>
    </source>
</evidence>
<dbReference type="AlphaFoldDB" id="A0A2U3DUC2"/>
<reference evidence="1 2" key="1">
    <citation type="journal article" date="2016" name="Front. Microbiol.">
        <title>Genome and transcriptome sequences reveal the specific parasitism of the nematophagous Purpureocillium lilacinum 36-1.</title>
        <authorList>
            <person name="Xie J."/>
            <person name="Li S."/>
            <person name="Mo C."/>
            <person name="Xiao X."/>
            <person name="Peng D."/>
            <person name="Wang G."/>
            <person name="Xiao Y."/>
        </authorList>
    </citation>
    <scope>NUCLEOTIDE SEQUENCE [LARGE SCALE GENOMIC DNA]</scope>
    <source>
        <strain evidence="1 2">36-1</strain>
    </source>
</reference>
<name>A0A2U3DUC2_PURLI</name>
<sequence>MLIAKCIASVQSPSRDPFRGSPSASVHCSFASRGPHRTQIRVFLRVGEGSCLRYRSGQDQDPAADRQINAWQTAPTVGFPFEDTGASWGRHWAWVAARGVVTYMVIRGTIWSNITTSGSCRHAPPTLELRAKAAYNAYRSTE</sequence>
<dbReference type="Proteomes" id="UP000245956">
    <property type="component" value="Unassembled WGS sequence"/>
</dbReference>
<evidence type="ECO:0000313" key="1">
    <source>
        <dbReference type="EMBL" id="PWI65851.1"/>
    </source>
</evidence>
<protein>
    <submittedName>
        <fullName evidence="1">Uncharacterized protein</fullName>
    </submittedName>
</protein>
<accession>A0A2U3DUC2</accession>